<evidence type="ECO:0000313" key="9">
    <source>
        <dbReference type="Proteomes" id="UP000046395"/>
    </source>
</evidence>
<dbReference type="InterPro" id="IPR001584">
    <property type="entry name" value="Integrase_cat-core"/>
</dbReference>
<dbReference type="GO" id="GO:0004519">
    <property type="term" value="F:endonuclease activity"/>
    <property type="evidence" value="ECO:0007669"/>
    <property type="project" value="UniProtKB-KW"/>
</dbReference>
<evidence type="ECO:0000256" key="3">
    <source>
        <dbReference type="ARBA" id="ARBA00022695"/>
    </source>
</evidence>
<evidence type="ECO:0000256" key="6">
    <source>
        <dbReference type="ARBA" id="ARBA00022801"/>
    </source>
</evidence>
<proteinExistence type="predicted"/>
<dbReference type="EC" id="2.7.7.49" evidence="1"/>
<dbReference type="GO" id="GO:0015074">
    <property type="term" value="P:DNA integration"/>
    <property type="evidence" value="ECO:0007669"/>
    <property type="project" value="InterPro"/>
</dbReference>
<feature type="domain" description="Integrase catalytic" evidence="8">
    <location>
        <begin position="232"/>
        <end position="348"/>
    </location>
</feature>
<accession>A0A5S6QP90</accession>
<dbReference type="PANTHER" id="PTHR37984:SF5">
    <property type="entry name" value="PROTEIN NYNRIN-LIKE"/>
    <property type="match status" value="1"/>
</dbReference>
<keyword evidence="4" id="KW-0540">Nuclease</keyword>
<dbReference type="InterPro" id="IPR050951">
    <property type="entry name" value="Retrovirus_Pol_polyprotein"/>
</dbReference>
<dbReference type="Pfam" id="PF17921">
    <property type="entry name" value="Integrase_H2C2"/>
    <property type="match status" value="1"/>
</dbReference>
<organism evidence="9 10">
    <name type="scientific">Trichuris muris</name>
    <name type="common">Mouse whipworm</name>
    <dbReference type="NCBI Taxonomy" id="70415"/>
    <lineage>
        <taxon>Eukaryota</taxon>
        <taxon>Metazoa</taxon>
        <taxon>Ecdysozoa</taxon>
        <taxon>Nematoda</taxon>
        <taxon>Enoplea</taxon>
        <taxon>Dorylaimia</taxon>
        <taxon>Trichinellida</taxon>
        <taxon>Trichuridae</taxon>
        <taxon>Trichuris</taxon>
    </lineage>
</organism>
<dbReference type="WBParaSite" id="TMUE_2000008998.1">
    <property type="protein sequence ID" value="TMUE_2000008998.1"/>
    <property type="gene ID" value="WBGene00300478"/>
</dbReference>
<dbReference type="Pfam" id="PF00665">
    <property type="entry name" value="rve"/>
    <property type="match status" value="1"/>
</dbReference>
<evidence type="ECO:0000256" key="1">
    <source>
        <dbReference type="ARBA" id="ARBA00012493"/>
    </source>
</evidence>
<dbReference type="InterPro" id="IPR041373">
    <property type="entry name" value="RT_RNaseH"/>
</dbReference>
<dbReference type="Pfam" id="PF17917">
    <property type="entry name" value="RT_RNaseH"/>
    <property type="match status" value="1"/>
</dbReference>
<dbReference type="Gene3D" id="1.10.340.70">
    <property type="match status" value="1"/>
</dbReference>
<dbReference type="AlphaFoldDB" id="A0A5S6QP90"/>
<keyword evidence="9" id="KW-1185">Reference proteome</keyword>
<dbReference type="GO" id="GO:0003964">
    <property type="term" value="F:RNA-directed DNA polymerase activity"/>
    <property type="evidence" value="ECO:0007669"/>
    <property type="project" value="UniProtKB-KW"/>
</dbReference>
<keyword evidence="2" id="KW-0808">Transferase</keyword>
<dbReference type="PANTHER" id="PTHR37984">
    <property type="entry name" value="PROTEIN CBG26694"/>
    <property type="match status" value="1"/>
</dbReference>
<keyword evidence="3" id="KW-0548">Nucleotidyltransferase</keyword>
<name>A0A5S6QP90_TRIMR</name>
<dbReference type="InterPro" id="IPR012337">
    <property type="entry name" value="RNaseH-like_sf"/>
</dbReference>
<dbReference type="Proteomes" id="UP000046395">
    <property type="component" value="Unassembled WGS sequence"/>
</dbReference>
<sequence length="348" mass="39818">MFALQKFHKMIHGRKFTLHTDPKPLIVIFGAKKGIPLYTASRLQRWDITALAYDFTIEYRLTSSFGQADALSRLIALYPKDGETVIAAVEVDVQQVLSHSIWALPVTAKIISEETFEDQNLKHVIEFLKSSWPYQPIHADVRKFFDRRNSLFIANGCLMYGDRVVIPATLQRRVLRQLREGHPGIARMKATARSHVYSSNVDVGIEDVVRTCQRCAQMAKSPTKTEPCPWPKTTRPWTRIHIDYAGPFLGHYFFVIFDSYSKWPEIIMTNRITATVTVRVLREALARFVMPEMFVTDNGTLFNSVEFPDLCEANGIQQVKSPFHPQSNGQAERFVDTLKRSLGRGKVR</sequence>
<dbReference type="STRING" id="70415.A0A5S6QP90"/>
<evidence type="ECO:0000256" key="4">
    <source>
        <dbReference type="ARBA" id="ARBA00022722"/>
    </source>
</evidence>
<evidence type="ECO:0000256" key="7">
    <source>
        <dbReference type="ARBA" id="ARBA00022918"/>
    </source>
</evidence>
<dbReference type="PROSITE" id="PS50994">
    <property type="entry name" value="INTEGRASE"/>
    <property type="match status" value="1"/>
</dbReference>
<dbReference type="SUPFAM" id="SSF53098">
    <property type="entry name" value="Ribonuclease H-like"/>
    <property type="match status" value="1"/>
</dbReference>
<dbReference type="InterPro" id="IPR041588">
    <property type="entry name" value="Integrase_H2C2"/>
</dbReference>
<reference evidence="10" key="1">
    <citation type="submission" date="2019-12" db="UniProtKB">
        <authorList>
            <consortium name="WormBaseParasite"/>
        </authorList>
    </citation>
    <scope>IDENTIFICATION</scope>
</reference>
<evidence type="ECO:0000259" key="8">
    <source>
        <dbReference type="PROSITE" id="PS50994"/>
    </source>
</evidence>
<evidence type="ECO:0000313" key="10">
    <source>
        <dbReference type="WBParaSite" id="TMUE_2000008998.1"/>
    </source>
</evidence>
<evidence type="ECO:0000256" key="2">
    <source>
        <dbReference type="ARBA" id="ARBA00022679"/>
    </source>
</evidence>
<keyword evidence="6" id="KW-0378">Hydrolase</keyword>
<dbReference type="Gene3D" id="3.30.420.10">
    <property type="entry name" value="Ribonuclease H-like superfamily/Ribonuclease H"/>
    <property type="match status" value="1"/>
</dbReference>
<dbReference type="InterPro" id="IPR036397">
    <property type="entry name" value="RNaseH_sf"/>
</dbReference>
<dbReference type="GO" id="GO:0016787">
    <property type="term" value="F:hydrolase activity"/>
    <property type="evidence" value="ECO:0007669"/>
    <property type="project" value="UniProtKB-KW"/>
</dbReference>
<keyword evidence="7" id="KW-0695">RNA-directed DNA polymerase</keyword>
<protein>
    <recommendedName>
        <fullName evidence="1">RNA-directed DNA polymerase</fullName>
        <ecNumber evidence="1">2.7.7.49</ecNumber>
    </recommendedName>
</protein>
<keyword evidence="5" id="KW-0255">Endonuclease</keyword>
<evidence type="ECO:0000256" key="5">
    <source>
        <dbReference type="ARBA" id="ARBA00022759"/>
    </source>
</evidence>
<dbReference type="GO" id="GO:0003676">
    <property type="term" value="F:nucleic acid binding"/>
    <property type="evidence" value="ECO:0007669"/>
    <property type="project" value="InterPro"/>
</dbReference>
<dbReference type="FunFam" id="1.10.340.70:FF:000003">
    <property type="entry name" value="Protein CBG25708"/>
    <property type="match status" value="1"/>
</dbReference>